<feature type="transmembrane region" description="Helical" evidence="1">
    <location>
        <begin position="20"/>
        <end position="38"/>
    </location>
</feature>
<protein>
    <recommendedName>
        <fullName evidence="4">Alpha-1,3-mannosyltransferase CMT1</fullName>
    </recommendedName>
</protein>
<keyword evidence="1" id="KW-1133">Transmembrane helix</keyword>
<proteinExistence type="predicted"/>
<evidence type="ECO:0000313" key="3">
    <source>
        <dbReference type="Proteomes" id="UP000693738"/>
    </source>
</evidence>
<dbReference type="Pfam" id="PF11735">
    <property type="entry name" value="CAP59_mtransfer"/>
    <property type="match status" value="1"/>
</dbReference>
<reference evidence="2" key="1">
    <citation type="submission" date="2021-05" db="EMBL/GenBank/DDBJ databases">
        <authorList>
            <person name="Khan N."/>
        </authorList>
    </citation>
    <scope>NUCLEOTIDE SEQUENCE</scope>
</reference>
<gene>
    <name evidence="2" type="ORF">FEQUK3_LOCUS11098</name>
</gene>
<dbReference type="AlphaFoldDB" id="A0A8J2NJP8"/>
<dbReference type="Proteomes" id="UP000693738">
    <property type="component" value="Unassembled WGS sequence"/>
</dbReference>
<keyword evidence="1" id="KW-0472">Membrane</keyword>
<dbReference type="EMBL" id="CAJSTJ010000183">
    <property type="protein sequence ID" value="CAG7565387.1"/>
    <property type="molecule type" value="Genomic_DNA"/>
</dbReference>
<evidence type="ECO:0008006" key="4">
    <source>
        <dbReference type="Google" id="ProtNLM"/>
    </source>
</evidence>
<comment type="caution">
    <text evidence="2">The sequence shown here is derived from an EMBL/GenBank/DDBJ whole genome shotgun (WGS) entry which is preliminary data.</text>
</comment>
<evidence type="ECO:0000256" key="1">
    <source>
        <dbReference type="SAM" id="Phobius"/>
    </source>
</evidence>
<dbReference type="InterPro" id="IPR021047">
    <property type="entry name" value="Mannosyltransferase_CMT1"/>
</dbReference>
<organism evidence="2 3">
    <name type="scientific">Fusarium equiseti</name>
    <name type="common">Fusarium scirpi</name>
    <dbReference type="NCBI Taxonomy" id="61235"/>
    <lineage>
        <taxon>Eukaryota</taxon>
        <taxon>Fungi</taxon>
        <taxon>Dikarya</taxon>
        <taxon>Ascomycota</taxon>
        <taxon>Pezizomycotina</taxon>
        <taxon>Sordariomycetes</taxon>
        <taxon>Hypocreomycetidae</taxon>
        <taxon>Hypocreales</taxon>
        <taxon>Nectriaceae</taxon>
        <taxon>Fusarium</taxon>
        <taxon>Fusarium incarnatum-equiseti species complex</taxon>
    </lineage>
</organism>
<sequence>MFLWARSCLGVPAGRRNIQLLMIPFVALSIIGWTLYAHKEHFVTYYSVQMGRFVHDEVYKANSQISVSHGMYFSFLSLTSSSLMLELVSNFPFHTGDILPATNISAYLDAIFYHRSAELPTFQCPIINGTRYRSLVESPGPSNPAIRYFIALDLRQNLILLPRLISSVVEAIQFLGPRHCMLSIVEGNSPDGTADVLSALRPHLEALGIAYFFESSPIDPTKTERIISLAALRNLALQPLLENRDKITQDTTIVFSNDVTACPDDILELVYQRRFLKADMTCGMDWNGKRPRFYDIWISRGINGDSFVDVPNGDWNNVSELFWNDKDTRARYDARRPFQVFACWNGAAVFSAQPIIEGLRFRAAKKKGECHQGEPQLFCKDMWYRNFGKIAVVPSVNLEYKLHMAMPLKEKMGFTSDIVSKQDLAGDVIEWKQDPPAEVKCISAWNKQYWVPWNESLS</sequence>
<dbReference type="PANTHER" id="PTHR34144:SF5">
    <property type="entry name" value="ALPHA-1,3-MANNOSYLTRANSFERASE CMT1"/>
    <property type="match status" value="1"/>
</dbReference>
<accession>A0A8J2NJP8</accession>
<keyword evidence="1" id="KW-0812">Transmembrane</keyword>
<dbReference type="PANTHER" id="PTHR34144">
    <property type="entry name" value="CHROMOSOME 8, WHOLE GENOME SHOTGUN SEQUENCE"/>
    <property type="match status" value="1"/>
</dbReference>
<name>A0A8J2NJP8_FUSEQ</name>
<evidence type="ECO:0000313" key="2">
    <source>
        <dbReference type="EMBL" id="CAG7565387.1"/>
    </source>
</evidence>